<dbReference type="SUPFAM" id="SSF50978">
    <property type="entry name" value="WD40 repeat-like"/>
    <property type="match status" value="1"/>
</dbReference>
<feature type="region of interest" description="Disordered" evidence="1">
    <location>
        <begin position="465"/>
        <end position="547"/>
    </location>
</feature>
<dbReference type="Pfam" id="PF08728">
    <property type="entry name" value="CRT10"/>
    <property type="match status" value="1"/>
</dbReference>
<name>A0A165FUH9_XYLHT</name>
<dbReference type="OrthoDB" id="5591786at2759"/>
<dbReference type="InParanoid" id="A0A165FUH9"/>
<protein>
    <recommendedName>
        <fullName evidence="4">WD40 repeat-like protein</fullName>
    </recommendedName>
</protein>
<feature type="compositionally biased region" description="Polar residues" evidence="1">
    <location>
        <begin position="483"/>
        <end position="500"/>
    </location>
</feature>
<accession>A0A165FUH9</accession>
<dbReference type="CDD" id="cd22541">
    <property type="entry name" value="SP5_N"/>
    <property type="match status" value="1"/>
</dbReference>
<dbReference type="InterPro" id="IPR036322">
    <property type="entry name" value="WD40_repeat_dom_sf"/>
</dbReference>
<evidence type="ECO:0000313" key="2">
    <source>
        <dbReference type="EMBL" id="KZF21397.1"/>
    </source>
</evidence>
<dbReference type="RefSeq" id="XP_018186952.1">
    <property type="nucleotide sequence ID" value="XM_018331222.1"/>
</dbReference>
<dbReference type="GeneID" id="28896359"/>
<dbReference type="InterPro" id="IPR014839">
    <property type="entry name" value="Crt10"/>
</dbReference>
<dbReference type="Proteomes" id="UP000076632">
    <property type="component" value="Unassembled WGS sequence"/>
</dbReference>
<dbReference type="OMA" id="DVPYIPR"/>
<sequence length="816" mass="90967">MDYDQRRTFVRTPVLVAGVEKGGQRFPTNEERPRPRCAPWRNNLTRNLFFAAFYDKIHVYKPCFPEQALGNEPDLVFSLASSGLNHFGYIDEYHPHAINYLIVSDLGNEEILACVCDDGDVIAYHTRAIFEAVEQSNVKQAAKGATVEDPRPFFVENVTLSAWGLAIHKEARMIAVSANNHEIKVYAFALTGQREESPYLPVGEAPHSSRPPFDGGVSGNWEEYCSDSPRRRDRNWSIDLIGHQTNIPNVAFCNTADDPEGRWLASTDISGVTVIWDVWARTAIRAFHFGHQSLGARDLLLEPTRGWGVFCLDPRSFRVTRGAEETFGCQPQLYKDCWDATAAREKISDTSIWHSDFMLAAVQNYQQGLDAENDMDQSPSEDEGEEEEEEEEEGEEGEDEISAAAGLLPSDTADLYEHLTGDMEMEDDSEEEEEEEDTDDAQPGIPMNQMLPVHGVQEVLEEIQEAAQAAASSPPIHHPTPNVAATPQTAETPTDLSAGTGQVQAQLGPGQPQPNQQYTNPQLASTQSRQTQTQHQPSSISQGHHHPHAKNYFRVPFCLLHTSEVDIRLVDKPSDRLRPSVSIRNPLHQRLPPHLSWLDRFTRLNMLASIPELGLLIIGSQVGRVSIFALTRSRNPPQLAFRLDAILPFKSQEEAGQRPNYPLMGIAVGPVQGREMSSSTRPRAERGNSSSSDDDEEYEYQSTRTPKEDTREPSERTDIDVDGSGSASTSTPEPWRAVESNRRYRLMLTYYDNTVLSYELGRTRYGGGSEFVVIGESESYGDEQHAERNSGAGAGSSRKRDAATAAADLRERLLMI</sequence>
<feature type="compositionally biased region" description="Low complexity" evidence="1">
    <location>
        <begin position="465"/>
        <end position="475"/>
    </location>
</feature>
<dbReference type="Gene3D" id="2.130.10.10">
    <property type="entry name" value="YVTN repeat-like/Quinoprotein amine dehydrogenase"/>
    <property type="match status" value="1"/>
</dbReference>
<feature type="region of interest" description="Disordered" evidence="1">
    <location>
        <begin position="423"/>
        <end position="448"/>
    </location>
</feature>
<feature type="compositionally biased region" description="Acidic residues" evidence="1">
    <location>
        <begin position="371"/>
        <end position="401"/>
    </location>
</feature>
<dbReference type="AlphaFoldDB" id="A0A165FUH9"/>
<dbReference type="EMBL" id="KV407461">
    <property type="protein sequence ID" value="KZF21397.1"/>
    <property type="molecule type" value="Genomic_DNA"/>
</dbReference>
<evidence type="ECO:0008006" key="4">
    <source>
        <dbReference type="Google" id="ProtNLM"/>
    </source>
</evidence>
<evidence type="ECO:0000313" key="3">
    <source>
        <dbReference type="Proteomes" id="UP000076632"/>
    </source>
</evidence>
<feature type="compositionally biased region" description="Low complexity" evidence="1">
    <location>
        <begin position="501"/>
        <end position="539"/>
    </location>
</feature>
<feature type="region of interest" description="Disordered" evidence="1">
    <location>
        <begin position="371"/>
        <end position="410"/>
    </location>
</feature>
<dbReference type="InterPro" id="IPR015943">
    <property type="entry name" value="WD40/YVTN_repeat-like_dom_sf"/>
</dbReference>
<gene>
    <name evidence="2" type="ORF">L228DRAFT_240255</name>
</gene>
<organism evidence="2 3">
    <name type="scientific">Xylona heveae (strain CBS 132557 / TC161)</name>
    <dbReference type="NCBI Taxonomy" id="1328760"/>
    <lineage>
        <taxon>Eukaryota</taxon>
        <taxon>Fungi</taxon>
        <taxon>Dikarya</taxon>
        <taxon>Ascomycota</taxon>
        <taxon>Pezizomycotina</taxon>
        <taxon>Xylonomycetes</taxon>
        <taxon>Xylonales</taxon>
        <taxon>Xylonaceae</taxon>
        <taxon>Xylona</taxon>
    </lineage>
</organism>
<feature type="compositionally biased region" description="Acidic residues" evidence="1">
    <location>
        <begin position="423"/>
        <end position="440"/>
    </location>
</feature>
<feature type="region of interest" description="Disordered" evidence="1">
    <location>
        <begin position="672"/>
        <end position="736"/>
    </location>
</feature>
<reference evidence="2 3" key="1">
    <citation type="journal article" date="2016" name="Fungal Biol.">
        <title>The genome of Xylona heveae provides a window into fungal endophytism.</title>
        <authorList>
            <person name="Gazis R."/>
            <person name="Kuo A."/>
            <person name="Riley R."/>
            <person name="LaButti K."/>
            <person name="Lipzen A."/>
            <person name="Lin J."/>
            <person name="Amirebrahimi M."/>
            <person name="Hesse C.N."/>
            <person name="Spatafora J.W."/>
            <person name="Henrissat B."/>
            <person name="Hainaut M."/>
            <person name="Grigoriev I.V."/>
            <person name="Hibbett D.S."/>
        </authorList>
    </citation>
    <scope>NUCLEOTIDE SEQUENCE [LARGE SCALE GENOMIC DNA]</scope>
    <source>
        <strain evidence="2 3">TC161</strain>
    </source>
</reference>
<proteinExistence type="predicted"/>
<keyword evidence="3" id="KW-1185">Reference proteome</keyword>
<feature type="region of interest" description="Disordered" evidence="1">
    <location>
        <begin position="778"/>
        <end position="803"/>
    </location>
</feature>
<evidence type="ECO:0000256" key="1">
    <source>
        <dbReference type="SAM" id="MobiDB-lite"/>
    </source>
</evidence>
<dbReference type="STRING" id="1328760.A0A165FUH9"/>
<feature type="compositionally biased region" description="Basic and acidic residues" evidence="1">
    <location>
        <begin position="705"/>
        <end position="719"/>
    </location>
</feature>